<gene>
    <name evidence="1" type="ORF">A4G28_21945</name>
</gene>
<protein>
    <recommendedName>
        <fullName evidence="3">Diacylglycerol O-acyltransferase</fullName>
    </recommendedName>
</protein>
<dbReference type="EMBL" id="LWCI01000125">
    <property type="protein sequence ID" value="KZS60525.1"/>
    <property type="molecule type" value="Genomic_DNA"/>
</dbReference>
<evidence type="ECO:0008006" key="3">
    <source>
        <dbReference type="Google" id="ProtNLM"/>
    </source>
</evidence>
<proteinExistence type="predicted"/>
<dbReference type="Proteomes" id="UP000077342">
    <property type="component" value="Unassembled WGS sequence"/>
</dbReference>
<sequence length="450" mass="48305">MSNVVDLLDQTFFAAERATGTFNVLQCVWVYNREVDIDRLRQFHRHLQRGRLARRIECSPLPFGRHRWVSSNGPADLEIVAVPRPREEFDTWLNEQASAPLDAERGPEWRLAVRPFVGGGAGVSLVISHCLTDAVGLCEAVADAACGRGEQISWPAAGSRRRWEALREDAGQATRDIPGIARAVVDAARSARRHRGHPEAAVTRRIGTVAPLSGADRTIMLPAATILVDAEEWDARAQSLGGTSNTLLAGLAVRLARRLGRVTADGSVTVGMPVSERTAGDTRANAVTTVDIIVDPASAATDLRQIRAATKKALIRRQQLPSEQSVLLPLVPLLPRWLVRRTVGVAAGNVSSNIGAVDPAACRPDGTDADHFAVTGSWGVSTSVMDRSGGYLGLLSGRTSAEVFVSVLAYQPGRSNSNDDLRQDLSSTLSEFSLIGTMGWGRPEAIGGPR</sequence>
<dbReference type="RefSeq" id="WP_075511767.1">
    <property type="nucleotide sequence ID" value="NZ_LWCI01000125.1"/>
</dbReference>
<dbReference type="AlphaFoldDB" id="A0A163YKB3"/>
<dbReference type="InterPro" id="IPR023213">
    <property type="entry name" value="CAT-like_dom_sf"/>
</dbReference>
<keyword evidence="2" id="KW-1185">Reference proteome</keyword>
<dbReference type="SUPFAM" id="SSF52777">
    <property type="entry name" value="CoA-dependent acyltransferases"/>
    <property type="match status" value="1"/>
</dbReference>
<comment type="caution">
    <text evidence="1">The sequence shown here is derived from an EMBL/GenBank/DDBJ whole genome shotgun (WGS) entry which is preliminary data.</text>
</comment>
<accession>A0A163YKB3</accession>
<organism evidence="1 2">
    <name type="scientific">Mycobacterium ostraviense</name>
    <dbReference type="NCBI Taxonomy" id="2738409"/>
    <lineage>
        <taxon>Bacteria</taxon>
        <taxon>Bacillati</taxon>
        <taxon>Actinomycetota</taxon>
        <taxon>Actinomycetes</taxon>
        <taxon>Mycobacteriales</taxon>
        <taxon>Mycobacteriaceae</taxon>
        <taxon>Mycobacterium</taxon>
    </lineage>
</organism>
<name>A0A163YKB3_9MYCO</name>
<evidence type="ECO:0000313" key="1">
    <source>
        <dbReference type="EMBL" id="KZS60525.1"/>
    </source>
</evidence>
<dbReference type="Gene3D" id="3.30.559.10">
    <property type="entry name" value="Chloramphenicol acetyltransferase-like domain"/>
    <property type="match status" value="1"/>
</dbReference>
<reference evidence="2" key="1">
    <citation type="submission" date="2016-04" db="EMBL/GenBank/DDBJ databases">
        <authorList>
            <person name="Strapagiel D."/>
            <person name="Borowka P."/>
            <person name="Marciniak B."/>
            <person name="Bakula Z."/>
            <person name="Van Ingen J."/>
            <person name="Safianowska A."/>
            <person name="Dziadek J."/>
            <person name="Jagielski T."/>
        </authorList>
    </citation>
    <scope>NUCLEOTIDE SEQUENCE [LARGE SCALE GENOMIC DNA]</scope>
    <source>
        <strain evidence="2">1010001458</strain>
    </source>
</reference>
<evidence type="ECO:0000313" key="2">
    <source>
        <dbReference type="Proteomes" id="UP000077342"/>
    </source>
</evidence>